<dbReference type="AlphaFoldDB" id="A0A6N2MTZ9"/>
<feature type="transmembrane region" description="Helical" evidence="6">
    <location>
        <begin position="466"/>
        <end position="487"/>
    </location>
</feature>
<evidence type="ECO:0000256" key="6">
    <source>
        <dbReference type="SAM" id="Phobius"/>
    </source>
</evidence>
<feature type="transmembrane region" description="Helical" evidence="6">
    <location>
        <begin position="280"/>
        <end position="298"/>
    </location>
</feature>
<dbReference type="GO" id="GO:0016020">
    <property type="term" value="C:membrane"/>
    <property type="evidence" value="ECO:0007669"/>
    <property type="project" value="UniProtKB-SubCell"/>
</dbReference>
<comment type="subcellular location">
    <subcellularLocation>
        <location evidence="1">Membrane</location>
        <topology evidence="1">Multi-pass membrane protein</topology>
    </subcellularLocation>
</comment>
<feature type="transmembrane region" description="Helical" evidence="6">
    <location>
        <begin position="214"/>
        <end position="233"/>
    </location>
</feature>
<gene>
    <name evidence="7" type="ORF">SVIM_LOCUS367422</name>
</gene>
<feature type="transmembrane region" description="Helical" evidence="6">
    <location>
        <begin position="107"/>
        <end position="129"/>
    </location>
</feature>
<keyword evidence="3 6" id="KW-0812">Transmembrane</keyword>
<comment type="similarity">
    <text evidence="2">Belongs to the amino acid-polyamine-organocation (APC) superfamily. Cationic amino acid transporter (CAT) (TC 2.A.3.3) family.</text>
</comment>
<evidence type="ECO:0008006" key="8">
    <source>
        <dbReference type="Google" id="ProtNLM"/>
    </source>
</evidence>
<dbReference type="PANTHER" id="PTHR43243">
    <property type="entry name" value="INNER MEMBRANE TRANSPORTER YGJI-RELATED"/>
    <property type="match status" value="1"/>
</dbReference>
<dbReference type="GO" id="GO:0015171">
    <property type="term" value="F:amino acid transmembrane transporter activity"/>
    <property type="evidence" value="ECO:0007669"/>
    <property type="project" value="TreeGrafter"/>
</dbReference>
<evidence type="ECO:0000256" key="3">
    <source>
        <dbReference type="ARBA" id="ARBA00022692"/>
    </source>
</evidence>
<dbReference type="InterPro" id="IPR002293">
    <property type="entry name" value="AA/rel_permease1"/>
</dbReference>
<dbReference type="Gene3D" id="1.20.1740.10">
    <property type="entry name" value="Amino acid/polyamine transporter I"/>
    <property type="match status" value="2"/>
</dbReference>
<evidence type="ECO:0000256" key="5">
    <source>
        <dbReference type="ARBA" id="ARBA00023136"/>
    </source>
</evidence>
<accession>A0A6N2MTZ9</accession>
<feature type="transmembrane region" description="Helical" evidence="6">
    <location>
        <begin position="56"/>
        <end position="77"/>
    </location>
</feature>
<feature type="transmembrane region" description="Helical" evidence="6">
    <location>
        <begin position="532"/>
        <end position="551"/>
    </location>
</feature>
<protein>
    <recommendedName>
        <fullName evidence="8">Cationic amino acid transporter C-terminal domain-containing protein</fullName>
    </recommendedName>
</protein>
<name>A0A6N2MTZ9_SALVM</name>
<keyword evidence="4 6" id="KW-1133">Transmembrane helix</keyword>
<feature type="transmembrane region" description="Helical" evidence="6">
    <location>
        <begin position="508"/>
        <end position="526"/>
    </location>
</feature>
<feature type="transmembrane region" description="Helical" evidence="6">
    <location>
        <begin position="588"/>
        <end position="606"/>
    </location>
</feature>
<keyword evidence="5 6" id="KW-0472">Membrane</keyword>
<evidence type="ECO:0000256" key="1">
    <source>
        <dbReference type="ARBA" id="ARBA00004141"/>
    </source>
</evidence>
<feature type="transmembrane region" description="Helical" evidence="6">
    <location>
        <begin position="563"/>
        <end position="582"/>
    </location>
</feature>
<feature type="transmembrane region" description="Helical" evidence="6">
    <location>
        <begin position="310"/>
        <end position="334"/>
    </location>
</feature>
<dbReference type="EMBL" id="CAADRP010001818">
    <property type="protein sequence ID" value="VFU53035.1"/>
    <property type="molecule type" value="Genomic_DNA"/>
</dbReference>
<evidence type="ECO:0000313" key="7">
    <source>
        <dbReference type="EMBL" id="VFU53035.1"/>
    </source>
</evidence>
<reference evidence="7" key="1">
    <citation type="submission" date="2019-03" db="EMBL/GenBank/DDBJ databases">
        <authorList>
            <person name="Mank J."/>
            <person name="Almeida P."/>
        </authorList>
    </citation>
    <scope>NUCLEOTIDE SEQUENCE</scope>
    <source>
        <strain evidence="7">78183</strain>
    </source>
</reference>
<dbReference type="PANTHER" id="PTHR43243:SF45">
    <property type="entry name" value="CATIONIC AMINO ACID TRANSPORTER 9, CHLOROPLASTIC"/>
    <property type="match status" value="1"/>
</dbReference>
<organism evidence="7">
    <name type="scientific">Salix viminalis</name>
    <name type="common">Common osier</name>
    <name type="synonym">Basket willow</name>
    <dbReference type="NCBI Taxonomy" id="40686"/>
    <lineage>
        <taxon>Eukaryota</taxon>
        <taxon>Viridiplantae</taxon>
        <taxon>Streptophyta</taxon>
        <taxon>Embryophyta</taxon>
        <taxon>Tracheophyta</taxon>
        <taxon>Spermatophyta</taxon>
        <taxon>Magnoliopsida</taxon>
        <taxon>eudicotyledons</taxon>
        <taxon>Gunneridae</taxon>
        <taxon>Pentapetalae</taxon>
        <taxon>rosids</taxon>
        <taxon>fabids</taxon>
        <taxon>Malpighiales</taxon>
        <taxon>Salicaceae</taxon>
        <taxon>Saliceae</taxon>
        <taxon>Salix</taxon>
    </lineage>
</organism>
<dbReference type="Pfam" id="PF13520">
    <property type="entry name" value="AA_permease_2"/>
    <property type="match status" value="1"/>
</dbReference>
<feature type="transmembrane region" description="Helical" evidence="6">
    <location>
        <begin position="410"/>
        <end position="432"/>
    </location>
</feature>
<evidence type="ECO:0000256" key="4">
    <source>
        <dbReference type="ARBA" id="ARBA00022989"/>
    </source>
</evidence>
<feature type="transmembrane region" description="Helical" evidence="6">
    <location>
        <begin position="354"/>
        <end position="377"/>
    </location>
</feature>
<feature type="transmembrane region" description="Helical" evidence="6">
    <location>
        <begin position="240"/>
        <end position="260"/>
    </location>
</feature>
<proteinExistence type="inferred from homology"/>
<evidence type="ECO:0000256" key="2">
    <source>
        <dbReference type="ARBA" id="ARBA00008572"/>
    </source>
</evidence>
<sequence>MRGQKTPSSSSSSSSWFSHFCSSALRTKPVNSPLDTVLVSRNSTDALVRRLGLLDLILIGVGASIGAGIFVVTGTVARDAGPVSLSHQTLLADGDDKDVQWGWRTEICVLGGVTCSFILAGLSCVLNALCYAELASRLPAVVGGAYLYAYSAFNELTAFLVFGQLMIDYHIGAASIARSLASYVVTILEMFPVFKDNIPSWIGHGGEEFFGGTLSINLLAPFLLALLTVILCLGVGESSIVNSFMTVLKVIIVIIVIFVGAFEVDVSNWSPFAPHGVKEILTGATIVFFAYVGFDAVANSAEERDLPLAIIGSLLICIALYIGVCLVITGMVPYYLLGEDAPLAEAFSSKGLKFVSILISIGAVAGLTTTLLVGLYVQSRLYLGLGRDGLLPSLFSKVHPTRHTPIHSQVWVGIVAGVLGGLFNVHMLSHILSVGALNSGVNRILQPVWDAVAIYFLKLPPALTNHIAVCLPVPTGYSVVSACVLALRWKDKTVSQFSSRWTSAWREGVLCIVTVACCGFAVGIFYRFSASYFFLVVAVVIAILATTALCCRQAYTDPPGFSCPGVPIVPAVCVFFNMFLFAQLHHEAWVRFVVLSIIMVGIYAFYGQYHAKPGSDESIIYQRAPSEATR</sequence>
<feature type="transmembrane region" description="Helical" evidence="6">
    <location>
        <begin position="141"/>
        <end position="163"/>
    </location>
</feature>